<dbReference type="EC" id="3.1.4.52" evidence="3"/>
<organism evidence="3">
    <name type="scientific">anaerobic digester metagenome</name>
    <dbReference type="NCBI Taxonomy" id="1263854"/>
    <lineage>
        <taxon>unclassified sequences</taxon>
        <taxon>metagenomes</taxon>
        <taxon>ecological metagenomes</taxon>
    </lineage>
</organism>
<dbReference type="PANTHER" id="PTHR43155:SF2">
    <property type="entry name" value="CYCLIC DI-GMP PHOSPHODIESTERASE PA4108"/>
    <property type="match status" value="1"/>
</dbReference>
<dbReference type="EMBL" id="CAADRM010000094">
    <property type="protein sequence ID" value="VFU14762.1"/>
    <property type="molecule type" value="Genomic_DNA"/>
</dbReference>
<gene>
    <name evidence="3" type="ORF">SCFA_310001</name>
</gene>
<dbReference type="PROSITE" id="PS51832">
    <property type="entry name" value="HD_GYP"/>
    <property type="match status" value="1"/>
</dbReference>
<dbReference type="Pfam" id="PF13487">
    <property type="entry name" value="HD_5"/>
    <property type="match status" value="1"/>
</dbReference>
<dbReference type="SUPFAM" id="SSF52172">
    <property type="entry name" value="CheY-like"/>
    <property type="match status" value="1"/>
</dbReference>
<reference evidence="3" key="1">
    <citation type="submission" date="2019-03" db="EMBL/GenBank/DDBJ databases">
        <authorList>
            <person name="Hao L."/>
        </authorList>
    </citation>
    <scope>NUCLEOTIDE SEQUENCE</scope>
</reference>
<dbReference type="AlphaFoldDB" id="A0A485M0Z9"/>
<evidence type="ECO:0000313" key="3">
    <source>
        <dbReference type="EMBL" id="VFU14762.1"/>
    </source>
</evidence>
<dbReference type="Gene3D" id="6.10.250.690">
    <property type="match status" value="1"/>
</dbReference>
<dbReference type="Gene3D" id="1.10.3210.10">
    <property type="entry name" value="Hypothetical protein af1432"/>
    <property type="match status" value="1"/>
</dbReference>
<feature type="domain" description="Response regulatory" evidence="1">
    <location>
        <begin position="1"/>
        <end position="30"/>
    </location>
</feature>
<evidence type="ECO:0000259" key="2">
    <source>
        <dbReference type="PROSITE" id="PS51832"/>
    </source>
</evidence>
<dbReference type="CDD" id="cd00077">
    <property type="entry name" value="HDc"/>
    <property type="match status" value="1"/>
</dbReference>
<dbReference type="InterPro" id="IPR003607">
    <property type="entry name" value="HD/PDEase_dom"/>
</dbReference>
<dbReference type="GO" id="GO:0071111">
    <property type="term" value="F:cyclic-guanylate-specific phosphodiesterase activity"/>
    <property type="evidence" value="ECO:0007669"/>
    <property type="project" value="UniProtKB-EC"/>
</dbReference>
<name>A0A485M0Z9_9ZZZZ</name>
<dbReference type="InterPro" id="IPR011006">
    <property type="entry name" value="CheY-like_superfamily"/>
</dbReference>
<proteinExistence type="predicted"/>
<dbReference type="InterPro" id="IPR001789">
    <property type="entry name" value="Sig_transdc_resp-reg_receiver"/>
</dbReference>
<evidence type="ECO:0000259" key="1">
    <source>
        <dbReference type="PROSITE" id="PS50110"/>
    </source>
</evidence>
<keyword evidence="3" id="KW-0378">Hydrolase</keyword>
<dbReference type="PANTHER" id="PTHR43155">
    <property type="entry name" value="CYCLIC DI-GMP PHOSPHODIESTERASE PA4108-RELATED"/>
    <property type="match status" value="1"/>
</dbReference>
<dbReference type="SUPFAM" id="SSF109604">
    <property type="entry name" value="HD-domain/PDEase-like"/>
    <property type="match status" value="1"/>
</dbReference>
<accession>A0A485M0Z9</accession>
<dbReference type="SMART" id="SM00471">
    <property type="entry name" value="HDc"/>
    <property type="match status" value="1"/>
</dbReference>
<dbReference type="GO" id="GO:0000160">
    <property type="term" value="P:phosphorelay signal transduction system"/>
    <property type="evidence" value="ECO:0007669"/>
    <property type="project" value="InterPro"/>
</dbReference>
<dbReference type="PROSITE" id="PS50110">
    <property type="entry name" value="RESPONSE_REGULATORY"/>
    <property type="match status" value="1"/>
</dbReference>
<sequence>MRRMLQLGADAYLVKPFNIDQLVITVEKLLSDKLLILHKEKERLETEQKLILASITSLCCALEARDSYTRGHSEAVSYIATRIAMEMGMSQEEIDLVKLGGKLHDLGKIGVLDSVLLKPGKLSDEEFAIIKRHPVIGADILRPVPSLAKILPIVLHHHERFDGNGYPEGLKGEDIPLWARITAVGDTYHALTSDRPYRKGMDRDKALQIIESVSGSQLCPDCVDVFLKMELWLGDHGNEGPIEPNPGEEKPSSENLIVLPNTLIARARK</sequence>
<dbReference type="InterPro" id="IPR037522">
    <property type="entry name" value="HD_GYP_dom"/>
</dbReference>
<protein>
    <submittedName>
        <fullName evidence="3">Cyclic di-GMP phosphodiesterase response regulator RpfG</fullName>
        <ecNumber evidence="3">3.1.4.52</ecNumber>
    </submittedName>
</protein>
<feature type="domain" description="HD-GYP" evidence="2">
    <location>
        <begin position="47"/>
        <end position="242"/>
    </location>
</feature>